<dbReference type="PANTHER" id="PTHR48426:SF1">
    <property type="entry name" value="CHROMATIN TARGET OF PRMT1 PROTEIN"/>
    <property type="match status" value="1"/>
</dbReference>
<keyword evidence="5" id="KW-1185">Reference proteome</keyword>
<dbReference type="Proteomes" id="UP000285301">
    <property type="component" value="Unassembled WGS sequence"/>
</dbReference>
<evidence type="ECO:0000313" key="5">
    <source>
        <dbReference type="Proteomes" id="UP000285301"/>
    </source>
</evidence>
<proteinExistence type="predicted"/>
<dbReference type="InterPro" id="IPR052656">
    <property type="entry name" value="CTOP_PRMT1"/>
</dbReference>
<dbReference type="AlphaFoldDB" id="A0A3S3SIY8"/>
<dbReference type="PANTHER" id="PTHR48426">
    <property type="entry name" value="CHROMATIN TARGET OF PRMT1 PROTEIN"/>
    <property type="match status" value="1"/>
</dbReference>
<accession>A0A3S3SIY8</accession>
<dbReference type="GO" id="GO:0003723">
    <property type="term" value="F:RNA binding"/>
    <property type="evidence" value="ECO:0007669"/>
    <property type="project" value="UniProtKB-KW"/>
</dbReference>
<feature type="region of interest" description="Disordered" evidence="2">
    <location>
        <begin position="83"/>
        <end position="116"/>
    </location>
</feature>
<dbReference type="EMBL" id="NCKU01000355">
    <property type="protein sequence ID" value="RWS15835.1"/>
    <property type="molecule type" value="Genomic_DNA"/>
</dbReference>
<dbReference type="STRING" id="1965070.A0A3S3SIY8"/>
<organism evidence="4 5">
    <name type="scientific">Dinothrombium tinctorium</name>
    <dbReference type="NCBI Taxonomy" id="1965070"/>
    <lineage>
        <taxon>Eukaryota</taxon>
        <taxon>Metazoa</taxon>
        <taxon>Ecdysozoa</taxon>
        <taxon>Arthropoda</taxon>
        <taxon>Chelicerata</taxon>
        <taxon>Arachnida</taxon>
        <taxon>Acari</taxon>
        <taxon>Acariformes</taxon>
        <taxon>Trombidiformes</taxon>
        <taxon>Prostigmata</taxon>
        <taxon>Anystina</taxon>
        <taxon>Parasitengona</taxon>
        <taxon>Trombidioidea</taxon>
        <taxon>Trombidiidae</taxon>
        <taxon>Dinothrombium</taxon>
    </lineage>
</organism>
<evidence type="ECO:0000259" key="3">
    <source>
        <dbReference type="SMART" id="SM01218"/>
    </source>
</evidence>
<feature type="compositionally biased region" description="Basic residues" evidence="2">
    <location>
        <begin position="201"/>
        <end position="215"/>
    </location>
</feature>
<keyword evidence="1" id="KW-0694">RNA-binding</keyword>
<dbReference type="OrthoDB" id="6515586at2759"/>
<protein>
    <recommendedName>
        <fullName evidence="3">Chromatin target of PRMT1 protein C-terminal domain-containing protein</fullName>
    </recommendedName>
</protein>
<evidence type="ECO:0000256" key="1">
    <source>
        <dbReference type="ARBA" id="ARBA00022884"/>
    </source>
</evidence>
<name>A0A3S3SIY8_9ACAR</name>
<evidence type="ECO:0000313" key="4">
    <source>
        <dbReference type="EMBL" id="RWS15835.1"/>
    </source>
</evidence>
<evidence type="ECO:0000256" key="2">
    <source>
        <dbReference type="SAM" id="MobiDB-lite"/>
    </source>
</evidence>
<dbReference type="Pfam" id="PF13865">
    <property type="entry name" value="FoP_duplication"/>
    <property type="match status" value="1"/>
</dbReference>
<gene>
    <name evidence="4" type="ORF">B4U79_12271</name>
</gene>
<feature type="region of interest" description="Disordered" evidence="2">
    <location>
        <begin position="177"/>
        <end position="236"/>
    </location>
</feature>
<dbReference type="InterPro" id="IPR025715">
    <property type="entry name" value="FoP_C"/>
</dbReference>
<feature type="compositionally biased region" description="Low complexity" evidence="2">
    <location>
        <begin position="93"/>
        <end position="102"/>
    </location>
</feature>
<comment type="caution">
    <text evidence="4">The sequence shown here is derived from an EMBL/GenBank/DDBJ whole genome shotgun (WGS) entry which is preliminary data.</text>
</comment>
<sequence length="266" mass="29749">MSVNPRIGQVSLTSTTRMSLNDRFKLLRQRASTSNNGAGIRMGNNAFNQRGSARNKRLAQQMANRPSVLAALKIKNKSIKQRLGNKRLTRGVNNRNNTNKINGGLRNNAGNAQPKAGRFRLNRNNFVGTTRIAIKRPRAINTGNKSNLVGGGQRKFVGAPNKKVFANQRINTKRNPRFNQRKGFGVNSRRFGNKPFGNKPGLKRNNQRPQLRRNFGKGNRNISGKRWQKNKPNKSQLDADLDAYMAKTKSHLDADLDAYMAEASAN</sequence>
<dbReference type="SMART" id="SM01218">
    <property type="entry name" value="FoP_duplication"/>
    <property type="match status" value="1"/>
</dbReference>
<reference evidence="4 5" key="1">
    <citation type="journal article" date="2018" name="Gigascience">
        <title>Genomes of trombidid mites reveal novel predicted allergens and laterally-transferred genes associated with secondary metabolism.</title>
        <authorList>
            <person name="Dong X."/>
            <person name="Chaisiri K."/>
            <person name="Xia D."/>
            <person name="Armstrong S.D."/>
            <person name="Fang Y."/>
            <person name="Donnelly M.J."/>
            <person name="Kadowaki T."/>
            <person name="McGarry J.W."/>
            <person name="Darby A.C."/>
            <person name="Makepeace B.L."/>
        </authorList>
    </citation>
    <scope>NUCLEOTIDE SEQUENCE [LARGE SCALE GENOMIC DNA]</scope>
    <source>
        <strain evidence="4">UoL-WK</strain>
    </source>
</reference>
<feature type="domain" description="Chromatin target of PRMT1 protein C-terminal" evidence="3">
    <location>
        <begin position="174"/>
        <end position="266"/>
    </location>
</feature>